<gene>
    <name evidence="1" type="ORF">QE382_002139</name>
</gene>
<reference evidence="1 2" key="1">
    <citation type="submission" date="2023-07" db="EMBL/GenBank/DDBJ databases">
        <title>Functional and genomic diversity of the sorghum phyllosphere microbiome.</title>
        <authorList>
            <person name="Shade A."/>
        </authorList>
    </citation>
    <scope>NUCLEOTIDE SEQUENCE [LARGE SCALE GENOMIC DNA]</scope>
    <source>
        <strain evidence="1 2">SORGH_AS_0892</strain>
    </source>
</reference>
<keyword evidence="2" id="KW-1185">Reference proteome</keyword>
<evidence type="ECO:0000313" key="1">
    <source>
        <dbReference type="EMBL" id="MDQ1150155.1"/>
    </source>
</evidence>
<name>A0ABU0U5B9_9SPHI</name>
<dbReference type="Proteomes" id="UP001244640">
    <property type="component" value="Unassembled WGS sequence"/>
</dbReference>
<comment type="caution">
    <text evidence="1">The sequence shown here is derived from an EMBL/GenBank/DDBJ whole genome shotgun (WGS) entry which is preliminary data.</text>
</comment>
<sequence length="114" mass="12781">MGILKKLKKKPVGVKIGSAANLFLLIDKMKNNRILKTTDTGVFYTFPEVLQMGHNPEALLRNFYIYGRSTDLLKEGDILTIRDIDDPHAALATVLADHVKILDLPKTDEQHAKP</sequence>
<protein>
    <submittedName>
        <fullName evidence="1">Uncharacterized protein</fullName>
    </submittedName>
</protein>
<proteinExistence type="predicted"/>
<dbReference type="RefSeq" id="WP_307185850.1">
    <property type="nucleotide sequence ID" value="NZ_JAUTBA010000001.1"/>
</dbReference>
<evidence type="ECO:0000313" key="2">
    <source>
        <dbReference type="Proteomes" id="UP001244640"/>
    </source>
</evidence>
<organism evidence="1 2">
    <name type="scientific">Sphingobacterium zeae</name>
    <dbReference type="NCBI Taxonomy" id="1776859"/>
    <lineage>
        <taxon>Bacteria</taxon>
        <taxon>Pseudomonadati</taxon>
        <taxon>Bacteroidota</taxon>
        <taxon>Sphingobacteriia</taxon>
        <taxon>Sphingobacteriales</taxon>
        <taxon>Sphingobacteriaceae</taxon>
        <taxon>Sphingobacterium</taxon>
    </lineage>
</organism>
<dbReference type="EMBL" id="JAUTBA010000001">
    <property type="protein sequence ID" value="MDQ1150155.1"/>
    <property type="molecule type" value="Genomic_DNA"/>
</dbReference>
<accession>A0ABU0U5B9</accession>